<gene>
    <name evidence="1" type="ORF">BN946_scf184983.g45</name>
</gene>
<evidence type="ECO:0000313" key="2">
    <source>
        <dbReference type="Proteomes" id="UP000029665"/>
    </source>
</evidence>
<accession>A0A060SDG7</accession>
<evidence type="ECO:0000313" key="1">
    <source>
        <dbReference type="EMBL" id="CDO72562.1"/>
    </source>
</evidence>
<dbReference type="HOGENOM" id="CLU_2400792_0_0_1"/>
<dbReference type="OrthoDB" id="10510656at2759"/>
<reference evidence="1" key="1">
    <citation type="submission" date="2014-01" db="EMBL/GenBank/DDBJ databases">
        <title>The genome of the white-rot fungus Pycnoporus cinnabarinus: a basidiomycete model with a versatile arsenal for lignocellulosic biomass breakdown.</title>
        <authorList>
            <person name="Levasseur A."/>
            <person name="Lomascolo A."/>
            <person name="Ruiz-Duenas F.J."/>
            <person name="Uzan E."/>
            <person name="Piumi F."/>
            <person name="Kues U."/>
            <person name="Ram A.F.J."/>
            <person name="Murat C."/>
            <person name="Haon M."/>
            <person name="Benoit I."/>
            <person name="Arfi Y."/>
            <person name="Chevret D."/>
            <person name="Drula E."/>
            <person name="Kwon M.J."/>
            <person name="Gouret P."/>
            <person name="Lesage-Meessen L."/>
            <person name="Lombard V."/>
            <person name="Mariette J."/>
            <person name="Noirot C."/>
            <person name="Park J."/>
            <person name="Patyshakuliyeva A."/>
            <person name="Wieneger R.A.B."/>
            <person name="Wosten H.A.B."/>
            <person name="Martin F."/>
            <person name="Coutinho P.M."/>
            <person name="de Vries R."/>
            <person name="Martinez A.T."/>
            <person name="Klopp C."/>
            <person name="Pontarotti P."/>
            <person name="Henrissat B."/>
            <person name="Record E."/>
        </authorList>
    </citation>
    <scope>NUCLEOTIDE SEQUENCE [LARGE SCALE GENOMIC DNA]</scope>
    <source>
        <strain evidence="1">BRFM137</strain>
    </source>
</reference>
<dbReference type="AlphaFoldDB" id="A0A060SDG7"/>
<comment type="caution">
    <text evidence="1">The sequence shown here is derived from an EMBL/GenBank/DDBJ whole genome shotgun (WGS) entry which is preliminary data.</text>
</comment>
<protein>
    <submittedName>
        <fullName evidence="1">Uncharacterized protein</fullName>
    </submittedName>
</protein>
<sequence>MLIAILPEIATMHFSAFVKVAIVATQVGMALAVPSALNARQSVPDTCTSAADCTDGDVCFTLAGLLPILGLPGFCVPEGLDPIGLAASAAKKE</sequence>
<dbReference type="Proteomes" id="UP000029665">
    <property type="component" value="Unassembled WGS sequence"/>
</dbReference>
<name>A0A060SDG7_PYCCI</name>
<keyword evidence="2" id="KW-1185">Reference proteome</keyword>
<organism evidence="1 2">
    <name type="scientific">Pycnoporus cinnabarinus</name>
    <name type="common">Cinnabar-red polypore</name>
    <name type="synonym">Trametes cinnabarina</name>
    <dbReference type="NCBI Taxonomy" id="5643"/>
    <lineage>
        <taxon>Eukaryota</taxon>
        <taxon>Fungi</taxon>
        <taxon>Dikarya</taxon>
        <taxon>Basidiomycota</taxon>
        <taxon>Agaricomycotina</taxon>
        <taxon>Agaricomycetes</taxon>
        <taxon>Polyporales</taxon>
        <taxon>Polyporaceae</taxon>
        <taxon>Trametes</taxon>
    </lineage>
</organism>
<proteinExistence type="predicted"/>
<dbReference type="EMBL" id="CCBP010000114">
    <property type="protein sequence ID" value="CDO72562.1"/>
    <property type="molecule type" value="Genomic_DNA"/>
</dbReference>